<reference evidence="1 2" key="1">
    <citation type="submission" date="2016-07" db="EMBL/GenBank/DDBJ databases">
        <title>Characterization of isolates of Eisenbergiella tayi derived from blood cultures, using whole genome sequencing.</title>
        <authorList>
            <person name="Burdz T."/>
            <person name="Wiebe D."/>
            <person name="Huynh C."/>
            <person name="Bernard K."/>
        </authorList>
    </citation>
    <scope>NUCLEOTIDE SEQUENCE [LARGE SCALE GENOMIC DNA]</scope>
    <source>
        <strain evidence="1 2">NML 110608</strain>
    </source>
</reference>
<protein>
    <submittedName>
        <fullName evidence="1">Uncharacterized protein</fullName>
    </submittedName>
</protein>
<comment type="caution">
    <text evidence="1">The sequence shown here is derived from an EMBL/GenBank/DDBJ whole genome shotgun (WGS) entry which is preliminary data.</text>
</comment>
<proteinExistence type="predicted"/>
<organism evidence="1 2">
    <name type="scientific">Eisenbergiella tayi</name>
    <dbReference type="NCBI Taxonomy" id="1432052"/>
    <lineage>
        <taxon>Bacteria</taxon>
        <taxon>Bacillati</taxon>
        <taxon>Bacillota</taxon>
        <taxon>Clostridia</taxon>
        <taxon>Lachnospirales</taxon>
        <taxon>Lachnospiraceae</taxon>
        <taxon>Eisenbergiella</taxon>
    </lineage>
</organism>
<dbReference type="EMBL" id="MCGH01000002">
    <property type="protein sequence ID" value="ODM06541.1"/>
    <property type="molecule type" value="Genomic_DNA"/>
</dbReference>
<sequence>MKAVSEFLGHHSPDFTEDIYVYQEGTAFDCSILSEAWDDIRPENGPELGIEELFVPLTDAACMLYFS</sequence>
<gene>
    <name evidence="1" type="ORF">BEI61_02431</name>
</gene>
<evidence type="ECO:0000313" key="2">
    <source>
        <dbReference type="Proteomes" id="UP000094067"/>
    </source>
</evidence>
<evidence type="ECO:0000313" key="1">
    <source>
        <dbReference type="EMBL" id="ODM06541.1"/>
    </source>
</evidence>
<accession>A0A1E3ADL0</accession>
<name>A0A1E3ADL0_9FIRM</name>
<dbReference type="AlphaFoldDB" id="A0A1E3ADL0"/>
<dbReference type="Proteomes" id="UP000094067">
    <property type="component" value="Unassembled WGS sequence"/>
</dbReference>